<reference evidence="3 4" key="1">
    <citation type="submission" date="2013-09" db="EMBL/GenBank/DDBJ databases">
        <title>Corchorus capsularis genome sequencing.</title>
        <authorList>
            <person name="Alam M."/>
            <person name="Haque M.S."/>
            <person name="Islam M.S."/>
            <person name="Emdad E.M."/>
            <person name="Islam M.M."/>
            <person name="Ahmed B."/>
            <person name="Halim A."/>
            <person name="Hossen Q.M.M."/>
            <person name="Hossain M.Z."/>
            <person name="Ahmed R."/>
            <person name="Khan M.M."/>
            <person name="Islam R."/>
            <person name="Rashid M.M."/>
            <person name="Khan S.A."/>
            <person name="Rahman M.S."/>
            <person name="Alam M."/>
        </authorList>
    </citation>
    <scope>NUCLEOTIDE SEQUENCE [LARGE SCALE GENOMIC DNA]</scope>
    <source>
        <strain evidence="4">cv. CVL-1</strain>
        <tissue evidence="3">Whole seedling</tissue>
    </source>
</reference>
<dbReference type="SUPFAM" id="SSF52047">
    <property type="entry name" value="RNI-like"/>
    <property type="match status" value="1"/>
</dbReference>
<dbReference type="Gene3D" id="3.80.10.10">
    <property type="entry name" value="Ribonuclease Inhibitor"/>
    <property type="match status" value="1"/>
</dbReference>
<dbReference type="PROSITE" id="PS50181">
    <property type="entry name" value="FBOX"/>
    <property type="match status" value="1"/>
</dbReference>
<proteinExistence type="predicted"/>
<evidence type="ECO:0000256" key="1">
    <source>
        <dbReference type="SAM" id="MobiDB-lite"/>
    </source>
</evidence>
<dbReference type="EMBL" id="AWWV01011317">
    <property type="protein sequence ID" value="OMO72904.1"/>
    <property type="molecule type" value="Genomic_DNA"/>
</dbReference>
<organism evidence="3 4">
    <name type="scientific">Corchorus capsularis</name>
    <name type="common">Jute</name>
    <dbReference type="NCBI Taxonomy" id="210143"/>
    <lineage>
        <taxon>Eukaryota</taxon>
        <taxon>Viridiplantae</taxon>
        <taxon>Streptophyta</taxon>
        <taxon>Embryophyta</taxon>
        <taxon>Tracheophyta</taxon>
        <taxon>Spermatophyta</taxon>
        <taxon>Magnoliopsida</taxon>
        <taxon>eudicotyledons</taxon>
        <taxon>Gunneridae</taxon>
        <taxon>Pentapetalae</taxon>
        <taxon>rosids</taxon>
        <taxon>malvids</taxon>
        <taxon>Malvales</taxon>
        <taxon>Malvaceae</taxon>
        <taxon>Grewioideae</taxon>
        <taxon>Apeibeae</taxon>
        <taxon>Corchorus</taxon>
    </lineage>
</organism>
<dbReference type="CDD" id="cd22160">
    <property type="entry name" value="F-box_AtFBL13-like"/>
    <property type="match status" value="1"/>
</dbReference>
<protein>
    <recommendedName>
        <fullName evidence="2">F-box domain-containing protein</fullName>
    </recommendedName>
</protein>
<keyword evidence="4" id="KW-1185">Reference proteome</keyword>
<dbReference type="InterPro" id="IPR055411">
    <property type="entry name" value="LRR_FXL15/At3g58940/PEG3-like"/>
</dbReference>
<sequence>MEVDSSAPTAKTLKTNKEQNTADTGQTLTNLPDSILQLILSFLPTKQAVRTSILSKRWRYLWMSVHNLVFDEYEPPVHSEGDESDEYDPPAHSEADESDEYEPPDHSEGDGKRLLFMNFVQRVLLLRDSSDMKKFTLSCDVLSDASRVSTWVSAAVRHNVEDLILHFDNIEVEHSFVLPHGLFSCQTLRKLELHMIYDLKLPSVISLSKLTVLYLKDVIFPDDHLTQKLFSCCPLLENLTLENCDWQNVTAVSISGPKLERVMIVDRTDPIVEAESDDDESNDQDGEVVDPHGGDMTGCQVVIFGTNLHNYNYVGNLRTDFRLYNSSPLVYASLYMRSTRIEASFRAHKLLGELSGVKHIIMQPATFKVLKCAEELLPHLPTFYNLNTLLIMDGQIDFACKGLLSMLQNSPQLNHLDIRSVISLSTHDEEQDDWKLEPVPPCLISHLKTIDMWTFLGSEDEMHVVKVLLRTATALEKMCFSFLSLIKNQAELYEQIKKFPRASLNCEISLL</sequence>
<dbReference type="Pfam" id="PF00646">
    <property type="entry name" value="F-box"/>
    <property type="match status" value="1"/>
</dbReference>
<feature type="region of interest" description="Disordered" evidence="1">
    <location>
        <begin position="76"/>
        <end position="110"/>
    </location>
</feature>
<dbReference type="AlphaFoldDB" id="A0A1R3HRK5"/>
<dbReference type="InterPro" id="IPR032675">
    <property type="entry name" value="LRR_dom_sf"/>
</dbReference>
<dbReference type="Pfam" id="PF24758">
    <property type="entry name" value="LRR_At5g56370"/>
    <property type="match status" value="1"/>
</dbReference>
<dbReference type="SUPFAM" id="SSF81383">
    <property type="entry name" value="F-box domain"/>
    <property type="match status" value="1"/>
</dbReference>
<dbReference type="Gene3D" id="1.20.1280.50">
    <property type="match status" value="1"/>
</dbReference>
<dbReference type="Proteomes" id="UP000188268">
    <property type="component" value="Unassembled WGS sequence"/>
</dbReference>
<dbReference type="STRING" id="210143.A0A1R3HRK5"/>
<accession>A0A1R3HRK5</accession>
<dbReference type="PANTHER" id="PTHR31900:SF30">
    <property type="entry name" value="SUPERFAMILY PROTEIN, PUTATIVE-RELATED"/>
    <property type="match status" value="1"/>
</dbReference>
<gene>
    <name evidence="3" type="ORF">CCACVL1_17534</name>
</gene>
<comment type="caution">
    <text evidence="3">The sequence shown here is derived from an EMBL/GenBank/DDBJ whole genome shotgun (WGS) entry which is preliminary data.</text>
</comment>
<dbReference type="InterPro" id="IPR053781">
    <property type="entry name" value="F-box_AtFBL13-like"/>
</dbReference>
<feature type="region of interest" description="Disordered" evidence="1">
    <location>
        <begin position="1"/>
        <end position="28"/>
    </location>
</feature>
<dbReference type="PANTHER" id="PTHR31900">
    <property type="entry name" value="F-BOX/RNI SUPERFAMILY PROTEIN-RELATED"/>
    <property type="match status" value="1"/>
</dbReference>
<evidence type="ECO:0000313" key="4">
    <source>
        <dbReference type="Proteomes" id="UP000188268"/>
    </source>
</evidence>
<dbReference type="InterPro" id="IPR050232">
    <property type="entry name" value="FBL13/AtMIF1-like"/>
</dbReference>
<dbReference type="InterPro" id="IPR001810">
    <property type="entry name" value="F-box_dom"/>
</dbReference>
<dbReference type="InterPro" id="IPR036047">
    <property type="entry name" value="F-box-like_dom_sf"/>
</dbReference>
<feature type="domain" description="F-box" evidence="2">
    <location>
        <begin position="25"/>
        <end position="73"/>
    </location>
</feature>
<name>A0A1R3HRK5_COCAP</name>
<dbReference type="SMART" id="SM00579">
    <property type="entry name" value="FBD"/>
    <property type="match status" value="1"/>
</dbReference>
<evidence type="ECO:0000259" key="2">
    <source>
        <dbReference type="PROSITE" id="PS50181"/>
    </source>
</evidence>
<dbReference type="OMA" id="WIHAWID"/>
<dbReference type="OrthoDB" id="594804at2759"/>
<dbReference type="Pfam" id="PF08387">
    <property type="entry name" value="FBD"/>
    <property type="match status" value="1"/>
</dbReference>
<evidence type="ECO:0000313" key="3">
    <source>
        <dbReference type="EMBL" id="OMO72904.1"/>
    </source>
</evidence>
<dbReference type="Gramene" id="OMO72904">
    <property type="protein sequence ID" value="OMO72904"/>
    <property type="gene ID" value="CCACVL1_17534"/>
</dbReference>
<dbReference type="InterPro" id="IPR006566">
    <property type="entry name" value="FBD"/>
</dbReference>
<dbReference type="SMART" id="SM00256">
    <property type="entry name" value="FBOX"/>
    <property type="match status" value="1"/>
</dbReference>